<name>A0A2R4BQ56_THAAR</name>
<dbReference type="InterPro" id="IPR023210">
    <property type="entry name" value="NADP_OxRdtase_dom"/>
</dbReference>
<comment type="similarity">
    <text evidence="3">Belongs to the aldo/keto reductase family. Aldo/keto reductase 2 subfamily.</text>
</comment>
<evidence type="ECO:0000256" key="1">
    <source>
        <dbReference type="ARBA" id="ARBA00022857"/>
    </source>
</evidence>
<protein>
    <recommendedName>
        <fullName evidence="4">Protein tas</fullName>
    </recommendedName>
</protein>
<keyword evidence="2" id="KW-0560">Oxidoreductase</keyword>
<dbReference type="AlphaFoldDB" id="A0A2R4BQ56"/>
<evidence type="ECO:0000256" key="3">
    <source>
        <dbReference type="ARBA" id="ARBA00038157"/>
    </source>
</evidence>
<feature type="domain" description="NADP-dependent oxidoreductase" evidence="5">
    <location>
        <begin position="20"/>
        <end position="341"/>
    </location>
</feature>
<dbReference type="PANTHER" id="PTHR43364">
    <property type="entry name" value="NADH-SPECIFIC METHYLGLYOXAL REDUCTASE-RELATED"/>
    <property type="match status" value="1"/>
</dbReference>
<reference evidence="6 7" key="1">
    <citation type="submission" date="2018-03" db="EMBL/GenBank/DDBJ databases">
        <title>Complete genome sequence of Thauera aromatica, a model organism for studying aromatic compound degradation under denitrifying conditions.</title>
        <authorList>
            <person name="Lo H.-Y."/>
            <person name="Goris T."/>
            <person name="Boll M."/>
            <person name="Mueller J.A."/>
        </authorList>
    </citation>
    <scope>NUCLEOTIDE SEQUENCE [LARGE SCALE GENOMIC DNA]</scope>
    <source>
        <strain evidence="6 7">K172</strain>
    </source>
</reference>
<proteinExistence type="inferred from homology"/>
<organism evidence="6 7">
    <name type="scientific">Thauera aromatica K172</name>
    <dbReference type="NCBI Taxonomy" id="44139"/>
    <lineage>
        <taxon>Bacteria</taxon>
        <taxon>Pseudomonadati</taxon>
        <taxon>Pseudomonadota</taxon>
        <taxon>Betaproteobacteria</taxon>
        <taxon>Rhodocyclales</taxon>
        <taxon>Zoogloeaceae</taxon>
        <taxon>Thauera</taxon>
    </lineage>
</organism>
<dbReference type="Proteomes" id="UP000241885">
    <property type="component" value="Chromosome"/>
</dbReference>
<dbReference type="InterPro" id="IPR036812">
    <property type="entry name" value="NAD(P)_OxRdtase_dom_sf"/>
</dbReference>
<keyword evidence="1" id="KW-0521">NADP</keyword>
<dbReference type="GO" id="GO:0016491">
    <property type="term" value="F:oxidoreductase activity"/>
    <property type="evidence" value="ECO:0007669"/>
    <property type="project" value="UniProtKB-KW"/>
</dbReference>
<keyword evidence="7" id="KW-1185">Reference proteome</keyword>
<evidence type="ECO:0000313" key="6">
    <source>
        <dbReference type="EMBL" id="AVR89476.1"/>
    </source>
</evidence>
<evidence type="ECO:0000313" key="7">
    <source>
        <dbReference type="Proteomes" id="UP000241885"/>
    </source>
</evidence>
<dbReference type="InterPro" id="IPR050523">
    <property type="entry name" value="AKR_Detox_Biosynth"/>
</dbReference>
<dbReference type="KEGG" id="tak:Tharo_2581"/>
<accession>A0A2R4BQ56</accession>
<evidence type="ECO:0000256" key="2">
    <source>
        <dbReference type="ARBA" id="ARBA00023002"/>
    </source>
</evidence>
<dbReference type="SUPFAM" id="SSF51430">
    <property type="entry name" value="NAD(P)-linked oxidoreductase"/>
    <property type="match status" value="1"/>
</dbReference>
<sequence length="350" mass="39036">MNKREMQYRPLGEAGPQVSAICLGTMTFGEQAGEAEAHRLLDHAFERGINFIDTAEMYPVPARAETCGATESIVGNWLARKPRDKLVVATKVTGPARSLDWIRNGPPALDRANIRAAVEGSLRRLRTDYIDLYQLHWPERNQPLFGQGSFDPARERACTPIRAQLEVLAELVEEGKVRQIGLSNEQPWGVMEFLRVARESGLPRVATVQNSYSLLNRVYEYGLSEITYREKVGMLAYSPLAFGHLSGKYLADPAAPGRITLFERFGVRYTKPGVLPAVRAYVELARRRGLSPAALALAFVYSRWFVTSTIVGATTMAQLVENLDAWEVVVDEELCREIEAVHLLHTNPAP</sequence>
<dbReference type="PANTHER" id="PTHR43364:SF4">
    <property type="entry name" value="NAD(P)-LINKED OXIDOREDUCTASE SUPERFAMILY PROTEIN"/>
    <property type="match status" value="1"/>
</dbReference>
<dbReference type="EMBL" id="CP028339">
    <property type="protein sequence ID" value="AVR89476.1"/>
    <property type="molecule type" value="Genomic_DNA"/>
</dbReference>
<dbReference type="Pfam" id="PF00248">
    <property type="entry name" value="Aldo_ket_red"/>
    <property type="match status" value="1"/>
</dbReference>
<evidence type="ECO:0000259" key="5">
    <source>
        <dbReference type="Pfam" id="PF00248"/>
    </source>
</evidence>
<dbReference type="Gene3D" id="3.20.20.100">
    <property type="entry name" value="NADP-dependent oxidoreductase domain"/>
    <property type="match status" value="1"/>
</dbReference>
<dbReference type="FunFam" id="3.20.20.100:FF:000005">
    <property type="entry name" value="NADP(H)-dependent aldo-keto reductase"/>
    <property type="match status" value="1"/>
</dbReference>
<gene>
    <name evidence="6" type="ORF">Tharo_2581</name>
</gene>
<dbReference type="CDD" id="cd19094">
    <property type="entry name" value="AKR_Tas-like"/>
    <property type="match status" value="1"/>
</dbReference>
<evidence type="ECO:0000256" key="4">
    <source>
        <dbReference type="ARBA" id="ARBA00070119"/>
    </source>
</evidence>